<evidence type="ECO:0000256" key="1">
    <source>
        <dbReference type="ARBA" id="ARBA00010996"/>
    </source>
</evidence>
<feature type="chain" id="PRO_5046687866" evidence="4">
    <location>
        <begin position="32"/>
        <end position="282"/>
    </location>
</feature>
<dbReference type="CDD" id="cd02968">
    <property type="entry name" value="SCO"/>
    <property type="match status" value="1"/>
</dbReference>
<reference evidence="6 7" key="1">
    <citation type="submission" date="2022-12" db="EMBL/GenBank/DDBJ databases">
        <title>Polyphasic characterization of Geotalea uranireducens NIT-SL11 newly isolated from a complex of sewage sludge and microbially reduced graphene oxide.</title>
        <authorList>
            <person name="Xie L."/>
            <person name="Yoshida N."/>
            <person name="Meng L."/>
        </authorList>
    </citation>
    <scope>NUCLEOTIDE SEQUENCE [LARGE SCALE GENOMIC DNA]</scope>
    <source>
        <strain evidence="6 7">NIT-SL11</strain>
    </source>
</reference>
<evidence type="ECO:0000259" key="5">
    <source>
        <dbReference type="PROSITE" id="PS51352"/>
    </source>
</evidence>
<dbReference type="PANTHER" id="PTHR12151">
    <property type="entry name" value="ELECTRON TRANSPORT PROTIN SCO1/SENC FAMILY MEMBER"/>
    <property type="match status" value="1"/>
</dbReference>
<dbReference type="InterPro" id="IPR013766">
    <property type="entry name" value="Thioredoxin_domain"/>
</dbReference>
<keyword evidence="3" id="KW-0812">Transmembrane</keyword>
<dbReference type="PANTHER" id="PTHR12151:SF8">
    <property type="entry name" value="THIOREDOXIN DOMAIN-CONTAINING PROTEIN"/>
    <property type="match status" value="1"/>
</dbReference>
<dbReference type="EMBL" id="AP027151">
    <property type="protein sequence ID" value="BDV42796.1"/>
    <property type="molecule type" value="Genomic_DNA"/>
</dbReference>
<evidence type="ECO:0000256" key="3">
    <source>
        <dbReference type="SAM" id="Phobius"/>
    </source>
</evidence>
<accession>A0ABN6VR50</accession>
<gene>
    <name evidence="6" type="ORF">GURASL_17190</name>
</gene>
<evidence type="ECO:0000313" key="7">
    <source>
        <dbReference type="Proteomes" id="UP001317705"/>
    </source>
</evidence>
<dbReference type="InterPro" id="IPR003782">
    <property type="entry name" value="SCO1/SenC"/>
</dbReference>
<comment type="similarity">
    <text evidence="1">Belongs to the SCO1/2 family.</text>
</comment>
<dbReference type="RefSeq" id="WP_282003473.1">
    <property type="nucleotide sequence ID" value="NZ_AP027151.1"/>
</dbReference>
<feature type="transmembrane region" description="Helical" evidence="3">
    <location>
        <begin position="250"/>
        <end position="270"/>
    </location>
</feature>
<dbReference type="InterPro" id="IPR036249">
    <property type="entry name" value="Thioredoxin-like_sf"/>
</dbReference>
<sequence>MTARNRQRRAIILALLTVLAALLLGSARATAHTAEDEVLAGVGVDEHLGAAIPLDLPFTDQNGTAVRLGDYFTGQPVILTLNYYECPMLCPLQFRNLVATMNGISGLSLDRDFRIVTVSINPAEPPEIVRRKWSESHALLRGIADPANRWPFLSGRQPEIERLTRAVGFRYVKLGPANFAHPSVILLITPQGKVARYLYGMEIPPRDLKLALIEAAGGKIGGSSLINQLILSCYHYDPVGKKYVLAAVRIMNTAASAVGLLLGGLVLVLWRREKRRRPGGNG</sequence>
<protein>
    <submittedName>
        <fullName evidence="6">Photosynthetic protein synthase I</fullName>
    </submittedName>
</protein>
<proteinExistence type="inferred from homology"/>
<keyword evidence="4" id="KW-0732">Signal</keyword>
<dbReference type="PROSITE" id="PS51352">
    <property type="entry name" value="THIOREDOXIN_2"/>
    <property type="match status" value="1"/>
</dbReference>
<name>A0ABN6VR50_9BACT</name>
<feature type="domain" description="Thioredoxin" evidence="5">
    <location>
        <begin position="46"/>
        <end position="218"/>
    </location>
</feature>
<keyword evidence="2" id="KW-0186">Copper</keyword>
<dbReference type="Proteomes" id="UP001317705">
    <property type="component" value="Chromosome"/>
</dbReference>
<evidence type="ECO:0000256" key="2">
    <source>
        <dbReference type="ARBA" id="ARBA00023008"/>
    </source>
</evidence>
<keyword evidence="3" id="KW-1133">Transmembrane helix</keyword>
<keyword evidence="3" id="KW-0472">Membrane</keyword>
<evidence type="ECO:0000256" key="4">
    <source>
        <dbReference type="SAM" id="SignalP"/>
    </source>
</evidence>
<evidence type="ECO:0000313" key="6">
    <source>
        <dbReference type="EMBL" id="BDV42796.1"/>
    </source>
</evidence>
<dbReference type="Pfam" id="PF02630">
    <property type="entry name" value="SCO1-SenC"/>
    <property type="match status" value="1"/>
</dbReference>
<dbReference type="Gene3D" id="3.40.30.10">
    <property type="entry name" value="Glutaredoxin"/>
    <property type="match status" value="1"/>
</dbReference>
<organism evidence="6 7">
    <name type="scientific">Geotalea uraniireducens</name>
    <dbReference type="NCBI Taxonomy" id="351604"/>
    <lineage>
        <taxon>Bacteria</taxon>
        <taxon>Pseudomonadati</taxon>
        <taxon>Thermodesulfobacteriota</taxon>
        <taxon>Desulfuromonadia</taxon>
        <taxon>Geobacterales</taxon>
        <taxon>Geobacteraceae</taxon>
        <taxon>Geotalea</taxon>
    </lineage>
</organism>
<keyword evidence="7" id="KW-1185">Reference proteome</keyword>
<feature type="signal peptide" evidence="4">
    <location>
        <begin position="1"/>
        <end position="31"/>
    </location>
</feature>
<dbReference type="SUPFAM" id="SSF52833">
    <property type="entry name" value="Thioredoxin-like"/>
    <property type="match status" value="1"/>
</dbReference>